<feature type="transmembrane region" description="Helical" evidence="1">
    <location>
        <begin position="50"/>
        <end position="73"/>
    </location>
</feature>
<accession>A0A226D8H1</accession>
<gene>
    <name evidence="2" type="ORF">Fcan01_24185</name>
</gene>
<dbReference type="EMBL" id="LNIX01000031">
    <property type="protein sequence ID" value="OXA41047.1"/>
    <property type="molecule type" value="Genomic_DNA"/>
</dbReference>
<sequence length="253" mass="27831">MATPGMWKLIHLFQRLFGDNLYLLPYKVSIPMRQLFLIRNMSRKRRCFKVFCTVCLFCHTIFCFGLLCKPFFTGKQKEPFAADESEAVRVVRVYVQILSAFFPSSFLGMNYVITFTAIVPKIILCKIADFQKETQATRTLKMSGLKGRWLAYVKDQSDRTARDSRAKAKLVGWVVLLIIIGYNLPKGQGSFIACGPCVTWAATVCSHLIAAGGACAAVAAFPPALCACLLTFGGGACLAAAGTCTFVCLFPSV</sequence>
<keyword evidence="3" id="KW-1185">Reference proteome</keyword>
<feature type="transmembrane region" description="Helical" evidence="1">
    <location>
        <begin position="93"/>
        <end position="113"/>
    </location>
</feature>
<evidence type="ECO:0000256" key="1">
    <source>
        <dbReference type="SAM" id="Phobius"/>
    </source>
</evidence>
<keyword evidence="1" id="KW-0812">Transmembrane</keyword>
<organism evidence="2 3">
    <name type="scientific">Folsomia candida</name>
    <name type="common">Springtail</name>
    <dbReference type="NCBI Taxonomy" id="158441"/>
    <lineage>
        <taxon>Eukaryota</taxon>
        <taxon>Metazoa</taxon>
        <taxon>Ecdysozoa</taxon>
        <taxon>Arthropoda</taxon>
        <taxon>Hexapoda</taxon>
        <taxon>Collembola</taxon>
        <taxon>Entomobryomorpha</taxon>
        <taxon>Isotomoidea</taxon>
        <taxon>Isotomidae</taxon>
        <taxon>Proisotominae</taxon>
        <taxon>Folsomia</taxon>
    </lineage>
</organism>
<keyword evidence="1" id="KW-0472">Membrane</keyword>
<dbReference type="Proteomes" id="UP000198287">
    <property type="component" value="Unassembled WGS sequence"/>
</dbReference>
<feature type="transmembrane region" description="Helical" evidence="1">
    <location>
        <begin position="190"/>
        <end position="221"/>
    </location>
</feature>
<comment type="caution">
    <text evidence="2">The sequence shown here is derived from an EMBL/GenBank/DDBJ whole genome shotgun (WGS) entry which is preliminary data.</text>
</comment>
<name>A0A226D8H1_FOLCA</name>
<proteinExistence type="predicted"/>
<feature type="transmembrane region" description="Helical" evidence="1">
    <location>
        <begin position="166"/>
        <end position="184"/>
    </location>
</feature>
<evidence type="ECO:0000313" key="3">
    <source>
        <dbReference type="Proteomes" id="UP000198287"/>
    </source>
</evidence>
<protein>
    <submittedName>
        <fullName evidence="2">Uncharacterized protein</fullName>
    </submittedName>
</protein>
<keyword evidence="1" id="KW-1133">Transmembrane helix</keyword>
<feature type="transmembrane region" description="Helical" evidence="1">
    <location>
        <begin position="228"/>
        <end position="252"/>
    </location>
</feature>
<dbReference type="AlphaFoldDB" id="A0A226D8H1"/>
<reference evidence="2 3" key="1">
    <citation type="submission" date="2015-12" db="EMBL/GenBank/DDBJ databases">
        <title>The genome of Folsomia candida.</title>
        <authorList>
            <person name="Faddeeva A."/>
            <person name="Derks M.F."/>
            <person name="Anvar Y."/>
            <person name="Smit S."/>
            <person name="Van Straalen N."/>
            <person name="Roelofs D."/>
        </authorList>
    </citation>
    <scope>NUCLEOTIDE SEQUENCE [LARGE SCALE GENOMIC DNA]</scope>
    <source>
        <strain evidence="2 3">VU population</strain>
        <tissue evidence="2">Whole body</tissue>
    </source>
</reference>
<evidence type="ECO:0000313" key="2">
    <source>
        <dbReference type="EMBL" id="OXA41047.1"/>
    </source>
</evidence>